<dbReference type="OrthoDB" id="3292744at2"/>
<proteinExistence type="predicted"/>
<gene>
    <name evidence="2" type="ORF">EBN03_10265</name>
</gene>
<protein>
    <submittedName>
        <fullName evidence="2">Mycothiol maleylpyruvate isomerase</fullName>
    </submittedName>
</protein>
<evidence type="ECO:0000259" key="1">
    <source>
        <dbReference type="Pfam" id="PF11716"/>
    </source>
</evidence>
<dbReference type="Proteomes" id="UP000279275">
    <property type="component" value="Unassembled WGS sequence"/>
</dbReference>
<dbReference type="EMBL" id="RFFH01000003">
    <property type="protein sequence ID" value="RMI33499.1"/>
    <property type="molecule type" value="Genomic_DNA"/>
</dbReference>
<dbReference type="Gene3D" id="1.20.120.450">
    <property type="entry name" value="dinb family like domain"/>
    <property type="match status" value="1"/>
</dbReference>
<dbReference type="GO" id="GO:0046872">
    <property type="term" value="F:metal ion binding"/>
    <property type="evidence" value="ECO:0007669"/>
    <property type="project" value="InterPro"/>
</dbReference>
<organism evidence="2 3">
    <name type="scientific">Nocardia stercoris</name>
    <dbReference type="NCBI Taxonomy" id="2483361"/>
    <lineage>
        <taxon>Bacteria</taxon>
        <taxon>Bacillati</taxon>
        <taxon>Actinomycetota</taxon>
        <taxon>Actinomycetes</taxon>
        <taxon>Mycobacteriales</taxon>
        <taxon>Nocardiaceae</taxon>
        <taxon>Nocardia</taxon>
    </lineage>
</organism>
<dbReference type="GO" id="GO:0016853">
    <property type="term" value="F:isomerase activity"/>
    <property type="evidence" value="ECO:0007669"/>
    <property type="project" value="UniProtKB-KW"/>
</dbReference>
<evidence type="ECO:0000313" key="3">
    <source>
        <dbReference type="Proteomes" id="UP000279275"/>
    </source>
</evidence>
<evidence type="ECO:0000313" key="2">
    <source>
        <dbReference type="EMBL" id="RMI33499.1"/>
    </source>
</evidence>
<dbReference type="Pfam" id="PF11716">
    <property type="entry name" value="MDMPI_N"/>
    <property type="match status" value="1"/>
</dbReference>
<comment type="caution">
    <text evidence="2">The sequence shown here is derived from an EMBL/GenBank/DDBJ whole genome shotgun (WGS) entry which is preliminary data.</text>
</comment>
<feature type="domain" description="Mycothiol-dependent maleylpyruvate isomerase metal-binding" evidence="1">
    <location>
        <begin position="12"/>
        <end position="154"/>
    </location>
</feature>
<dbReference type="AlphaFoldDB" id="A0A3M2L784"/>
<dbReference type="RefSeq" id="WP_122187697.1">
    <property type="nucleotide sequence ID" value="NZ_RFFH01000003.1"/>
</dbReference>
<accession>A0A3M2L784</accession>
<keyword evidence="2" id="KW-0670">Pyruvate</keyword>
<keyword evidence="2" id="KW-0413">Isomerase</keyword>
<keyword evidence="3" id="KW-1185">Reference proteome</keyword>
<dbReference type="InterPro" id="IPR024344">
    <property type="entry name" value="MDMPI_metal-binding"/>
</dbReference>
<name>A0A3M2L784_9NOCA</name>
<sequence>MPDDPVHLFVSAAHSFAELVRSIPENAWDGPGLGDWDLRSLVGHTSRSLITTSTYIHQPAQVEDVTSAHEYYAMVRAVSAQLGSADIVERGRSAGAELGANPADAVDTLVATATAAVRGAEDRLITVIGGRGMRLYPYLTTRVFELAVHSLDIARATGLAYDPPSEVLEDAAVLATRIAVLVGAGTTVLAALTGRSPLPQSFSVV</sequence>
<reference evidence="2 3" key="1">
    <citation type="submission" date="2018-10" db="EMBL/GenBank/DDBJ databases">
        <title>Isolation from cow dung.</title>
        <authorList>
            <person name="Ling L."/>
        </authorList>
    </citation>
    <scope>NUCLEOTIDE SEQUENCE [LARGE SCALE GENOMIC DNA]</scope>
    <source>
        <strain evidence="2 3">NEAU-LL90</strain>
    </source>
</reference>
<dbReference type="InterPro" id="IPR034660">
    <property type="entry name" value="DinB/YfiT-like"/>
</dbReference>
<dbReference type="SUPFAM" id="SSF109854">
    <property type="entry name" value="DinB/YfiT-like putative metalloenzymes"/>
    <property type="match status" value="1"/>
</dbReference>